<evidence type="ECO:0000259" key="5">
    <source>
        <dbReference type="Pfam" id="PF13442"/>
    </source>
</evidence>
<comment type="caution">
    <text evidence="6">The sequence shown here is derived from an EMBL/GenBank/DDBJ whole genome shotgun (WGS) entry which is preliminary data.</text>
</comment>
<dbReference type="InterPro" id="IPR036909">
    <property type="entry name" value="Cyt_c-like_dom_sf"/>
</dbReference>
<feature type="transmembrane region" description="Helical" evidence="4">
    <location>
        <begin position="21"/>
        <end position="39"/>
    </location>
</feature>
<feature type="domain" description="Cytochrome c" evidence="5">
    <location>
        <begin position="67"/>
        <end position="126"/>
    </location>
</feature>
<dbReference type="SUPFAM" id="SSF46626">
    <property type="entry name" value="Cytochrome c"/>
    <property type="match status" value="1"/>
</dbReference>
<dbReference type="Proteomes" id="UP001184150">
    <property type="component" value="Unassembled WGS sequence"/>
</dbReference>
<dbReference type="Pfam" id="PF13442">
    <property type="entry name" value="Cytochrome_CBB3"/>
    <property type="match status" value="1"/>
</dbReference>
<evidence type="ECO:0000256" key="1">
    <source>
        <dbReference type="ARBA" id="ARBA00022617"/>
    </source>
</evidence>
<name>A0ABU1MLX0_9SPHN</name>
<dbReference type="InterPro" id="IPR009056">
    <property type="entry name" value="Cyt_c-like_dom"/>
</dbReference>
<protein>
    <submittedName>
        <fullName evidence="6">Mono/diheme cytochrome c family protein</fullName>
    </submittedName>
</protein>
<keyword evidence="4" id="KW-1133">Transmembrane helix</keyword>
<evidence type="ECO:0000313" key="7">
    <source>
        <dbReference type="Proteomes" id="UP001184150"/>
    </source>
</evidence>
<keyword evidence="3" id="KW-0408">Iron</keyword>
<keyword evidence="4" id="KW-0812">Transmembrane</keyword>
<evidence type="ECO:0000256" key="3">
    <source>
        <dbReference type="ARBA" id="ARBA00023004"/>
    </source>
</evidence>
<accession>A0ABU1MLX0</accession>
<gene>
    <name evidence="6" type="ORF">J2792_002203</name>
</gene>
<evidence type="ECO:0000256" key="4">
    <source>
        <dbReference type="SAM" id="Phobius"/>
    </source>
</evidence>
<proteinExistence type="predicted"/>
<keyword evidence="2" id="KW-0479">Metal-binding</keyword>
<organism evidence="6 7">
    <name type="scientific">Novosphingobium capsulatum</name>
    <dbReference type="NCBI Taxonomy" id="13688"/>
    <lineage>
        <taxon>Bacteria</taxon>
        <taxon>Pseudomonadati</taxon>
        <taxon>Pseudomonadota</taxon>
        <taxon>Alphaproteobacteria</taxon>
        <taxon>Sphingomonadales</taxon>
        <taxon>Sphingomonadaceae</taxon>
        <taxon>Novosphingobium</taxon>
    </lineage>
</organism>
<dbReference type="RefSeq" id="WP_211185555.1">
    <property type="nucleotide sequence ID" value="NZ_JAVDRD010000005.1"/>
</dbReference>
<keyword evidence="4" id="KW-0472">Membrane</keyword>
<dbReference type="EMBL" id="JAVDRD010000005">
    <property type="protein sequence ID" value="MDR6511331.1"/>
    <property type="molecule type" value="Genomic_DNA"/>
</dbReference>
<keyword evidence="7" id="KW-1185">Reference proteome</keyword>
<dbReference type="Gene3D" id="1.10.760.10">
    <property type="entry name" value="Cytochrome c-like domain"/>
    <property type="match status" value="1"/>
</dbReference>
<keyword evidence="1" id="KW-0349">Heme</keyword>
<sequence>MKETRTRLRPARRRVPMARTLALIGTPAWAAAGLVLFGAPGNSQVPAPADRGVPVVSALVRTGDPVGVQVYARTCAYCHDHGVGPVITHRGLDPAVVRLMVRHGGLAMPAFRPTEISDAELAAVSAMLEQSK</sequence>
<evidence type="ECO:0000256" key="2">
    <source>
        <dbReference type="ARBA" id="ARBA00022723"/>
    </source>
</evidence>
<reference evidence="6 7" key="1">
    <citation type="submission" date="2023-07" db="EMBL/GenBank/DDBJ databases">
        <title>Sorghum-associated microbial communities from plants grown in Nebraska, USA.</title>
        <authorList>
            <person name="Schachtman D."/>
        </authorList>
    </citation>
    <scope>NUCLEOTIDE SEQUENCE [LARGE SCALE GENOMIC DNA]</scope>
    <source>
        <strain evidence="6 7">DS1027</strain>
    </source>
</reference>
<evidence type="ECO:0000313" key="6">
    <source>
        <dbReference type="EMBL" id="MDR6511331.1"/>
    </source>
</evidence>